<feature type="transmembrane region" description="Helical" evidence="1">
    <location>
        <begin position="155"/>
        <end position="171"/>
    </location>
</feature>
<keyword evidence="3" id="KW-1185">Reference proteome</keyword>
<keyword evidence="1" id="KW-1133">Transmembrane helix</keyword>
<comment type="caution">
    <text evidence="2">The sequence shown here is derived from an EMBL/GenBank/DDBJ whole genome shotgun (WGS) entry which is preliminary data.</text>
</comment>
<reference evidence="2" key="1">
    <citation type="submission" date="2023-03" db="EMBL/GenBank/DDBJ databases">
        <authorList>
            <person name="Steffen K."/>
            <person name="Cardenas P."/>
        </authorList>
    </citation>
    <scope>NUCLEOTIDE SEQUENCE</scope>
</reference>
<proteinExistence type="predicted"/>
<protein>
    <submittedName>
        <fullName evidence="2">Heparan-alpha-glucosaminide N-acetyltransferase</fullName>
    </submittedName>
</protein>
<organism evidence="2 3">
    <name type="scientific">Geodia barretti</name>
    <name type="common">Barrett's horny sponge</name>
    <dbReference type="NCBI Taxonomy" id="519541"/>
    <lineage>
        <taxon>Eukaryota</taxon>
        <taxon>Metazoa</taxon>
        <taxon>Porifera</taxon>
        <taxon>Demospongiae</taxon>
        <taxon>Heteroscleromorpha</taxon>
        <taxon>Tetractinellida</taxon>
        <taxon>Astrophorina</taxon>
        <taxon>Geodiidae</taxon>
        <taxon>Geodia</taxon>
    </lineage>
</organism>
<dbReference type="EMBL" id="CASHTH010000379">
    <property type="protein sequence ID" value="CAI7999583.1"/>
    <property type="molecule type" value="Genomic_DNA"/>
</dbReference>
<evidence type="ECO:0000313" key="3">
    <source>
        <dbReference type="Proteomes" id="UP001174909"/>
    </source>
</evidence>
<feature type="transmembrane region" description="Helical" evidence="1">
    <location>
        <begin position="50"/>
        <end position="72"/>
    </location>
</feature>
<name>A0AA35R0N9_GEOBA</name>
<accession>A0AA35R0N9</accession>
<dbReference type="Proteomes" id="UP001174909">
    <property type="component" value="Unassembled WGS sequence"/>
</dbReference>
<keyword evidence="1" id="KW-0472">Membrane</keyword>
<keyword evidence="1" id="KW-0812">Transmembrane</keyword>
<dbReference type="AlphaFoldDB" id="A0AA35R0N9"/>
<evidence type="ECO:0000256" key="1">
    <source>
        <dbReference type="SAM" id="Phobius"/>
    </source>
</evidence>
<feature type="transmembrane region" description="Helical" evidence="1">
    <location>
        <begin position="79"/>
        <end position="97"/>
    </location>
</feature>
<gene>
    <name evidence="2" type="ORF">GBAR_LOCUS2743</name>
</gene>
<sequence length="210" mass="23739">MATLCIPISLSLQDPIVFIEREELTVSLSLSPTPPQETYHLLRPYDPEGVLGSLNSIVLCFLGVQAGRILVLYKKDYNILIRFLLWGLLLGGLGVVLCEGQKNEGMIPLNKNLWSLSFILVMGGSAFVLLAALYFIIDVILWWNGAPFKYPGMNSILVYVGSEILQGYFPFSWQQQSNSHLDLLFANLIAVGLWILIAYYWFRIDFFVKI</sequence>
<feature type="transmembrane region" description="Helical" evidence="1">
    <location>
        <begin position="117"/>
        <end position="143"/>
    </location>
</feature>
<dbReference type="PANTHER" id="PTHR31061:SF24">
    <property type="entry name" value="LD22376P"/>
    <property type="match status" value="1"/>
</dbReference>
<evidence type="ECO:0000313" key="2">
    <source>
        <dbReference type="EMBL" id="CAI7999583.1"/>
    </source>
</evidence>
<dbReference type="PANTHER" id="PTHR31061">
    <property type="entry name" value="LD22376P"/>
    <property type="match status" value="1"/>
</dbReference>
<feature type="transmembrane region" description="Helical" evidence="1">
    <location>
        <begin position="183"/>
        <end position="202"/>
    </location>
</feature>